<dbReference type="EMBL" id="RBRY01000036">
    <property type="protein sequence ID" value="RMR61126.1"/>
    <property type="molecule type" value="Genomic_DNA"/>
</dbReference>
<dbReference type="CDD" id="cd17748">
    <property type="entry name" value="BRCT_DNA_ligase_like"/>
    <property type="match status" value="1"/>
</dbReference>
<sequence length="215" mass="24077">MEKWSMVDLHQEFQNSRFFNAARMDQRSVDALIGISAGLCADGKINQMEALFLKEWIEANLAHLDDPVVNILYRRLENMLSDGILDEDESQELFSLLKQFGGGQKTSSVKFSTPSTLPLNNPLPAFNWENNVFMFTGTMAYGPRKHCEALVVERGGLIGGTLSKKINFLVIGSIGNDQWLHSSYGLKIKKAVELRETGVPIAIVSEEHWQQALFG</sequence>
<organism evidence="1 2">
    <name type="scientific">Pseudomonas cichorii</name>
    <dbReference type="NCBI Taxonomy" id="36746"/>
    <lineage>
        <taxon>Bacteria</taxon>
        <taxon>Pseudomonadati</taxon>
        <taxon>Pseudomonadota</taxon>
        <taxon>Gammaproteobacteria</taxon>
        <taxon>Pseudomonadales</taxon>
        <taxon>Pseudomonadaceae</taxon>
        <taxon>Pseudomonas</taxon>
    </lineage>
</organism>
<dbReference type="AlphaFoldDB" id="A0A3M4WAR4"/>
<proteinExistence type="predicted"/>
<protein>
    <recommendedName>
        <fullName evidence="3">NAD-dependent DNA ligase</fullName>
    </recommendedName>
</protein>
<evidence type="ECO:0000313" key="2">
    <source>
        <dbReference type="Proteomes" id="UP000278332"/>
    </source>
</evidence>
<dbReference type="Gene3D" id="3.40.50.10190">
    <property type="entry name" value="BRCT domain"/>
    <property type="match status" value="1"/>
</dbReference>
<name>A0A3M4WAR4_PSECI</name>
<gene>
    <name evidence="1" type="ORF">ALP84_03650</name>
</gene>
<dbReference type="InterPro" id="IPR036420">
    <property type="entry name" value="BRCT_dom_sf"/>
</dbReference>
<evidence type="ECO:0000313" key="1">
    <source>
        <dbReference type="EMBL" id="RMR61126.1"/>
    </source>
</evidence>
<accession>A0A3M4WAR4</accession>
<evidence type="ECO:0008006" key="3">
    <source>
        <dbReference type="Google" id="ProtNLM"/>
    </source>
</evidence>
<dbReference type="SUPFAM" id="SSF52113">
    <property type="entry name" value="BRCT domain"/>
    <property type="match status" value="1"/>
</dbReference>
<comment type="caution">
    <text evidence="1">The sequence shown here is derived from an EMBL/GenBank/DDBJ whole genome shotgun (WGS) entry which is preliminary data.</text>
</comment>
<reference evidence="1 2" key="1">
    <citation type="submission" date="2018-08" db="EMBL/GenBank/DDBJ databases">
        <title>Recombination of ecologically and evolutionarily significant loci maintains genetic cohesion in the Pseudomonas syringae species complex.</title>
        <authorList>
            <person name="Dillon M."/>
            <person name="Thakur S."/>
            <person name="Almeida R.N.D."/>
            <person name="Weir B.S."/>
            <person name="Guttman D.S."/>
        </authorList>
    </citation>
    <scope>NUCLEOTIDE SEQUENCE [LARGE SCALE GENOMIC DNA]</scope>
    <source>
        <strain evidence="1 2">ICMP 6917</strain>
    </source>
</reference>
<dbReference type="Proteomes" id="UP000278332">
    <property type="component" value="Unassembled WGS sequence"/>
</dbReference>